<dbReference type="Proteomes" id="UP001157125">
    <property type="component" value="Unassembled WGS sequence"/>
</dbReference>
<dbReference type="InterPro" id="IPR023210">
    <property type="entry name" value="NADP_OxRdtase_dom"/>
</dbReference>
<feature type="domain" description="NADP-dependent oxidoreductase" evidence="2">
    <location>
        <begin position="9"/>
        <end position="80"/>
    </location>
</feature>
<evidence type="ECO:0000259" key="2">
    <source>
        <dbReference type="Pfam" id="PF00248"/>
    </source>
</evidence>
<reference evidence="4" key="1">
    <citation type="journal article" date="2019" name="Int. J. Syst. Evol. Microbiol.">
        <title>The Global Catalogue of Microorganisms (GCM) 10K type strain sequencing project: providing services to taxonomists for standard genome sequencing and annotation.</title>
        <authorList>
            <consortium name="The Broad Institute Genomics Platform"/>
            <consortium name="The Broad Institute Genome Sequencing Center for Infectious Disease"/>
            <person name="Wu L."/>
            <person name="Ma J."/>
        </authorList>
    </citation>
    <scope>NUCLEOTIDE SEQUENCE [LARGE SCALE GENOMIC DNA]</scope>
    <source>
        <strain evidence="4">NBRC 112299</strain>
    </source>
</reference>
<protein>
    <recommendedName>
        <fullName evidence="2">NADP-dependent oxidoreductase domain-containing protein</fullName>
    </recommendedName>
</protein>
<dbReference type="Gene3D" id="3.20.20.100">
    <property type="entry name" value="NADP-dependent oxidoreductase domain"/>
    <property type="match status" value="1"/>
</dbReference>
<gene>
    <name evidence="3" type="ORF">GCM10025876_05520</name>
</gene>
<dbReference type="EMBL" id="BSUN01000001">
    <property type="protein sequence ID" value="GMA34348.1"/>
    <property type="molecule type" value="Genomic_DNA"/>
</dbReference>
<evidence type="ECO:0000313" key="3">
    <source>
        <dbReference type="EMBL" id="GMA34348.1"/>
    </source>
</evidence>
<name>A0ABQ6IB73_9MICO</name>
<evidence type="ECO:0000313" key="4">
    <source>
        <dbReference type="Proteomes" id="UP001157125"/>
    </source>
</evidence>
<keyword evidence="1" id="KW-0560">Oxidoreductase</keyword>
<dbReference type="PANTHER" id="PTHR43625:SF77">
    <property type="entry name" value="ALDO-KETO REDUCTASE"/>
    <property type="match status" value="1"/>
</dbReference>
<dbReference type="InterPro" id="IPR050791">
    <property type="entry name" value="Aldo-Keto_reductase"/>
</dbReference>
<proteinExistence type="predicted"/>
<sequence length="100" mass="10694">MPRFSKDNLAANYALVDHVTALADAKDATPAQVALAWLLAKDPHLAPIPGTRRRERVDENAAAARLPLSADDVADLDGLADRIGVAGDRYHPTHMSMVGL</sequence>
<comment type="caution">
    <text evidence="3">The sequence shown here is derived from an EMBL/GenBank/DDBJ whole genome shotgun (WGS) entry which is preliminary data.</text>
</comment>
<accession>A0ABQ6IB73</accession>
<dbReference type="InterPro" id="IPR036812">
    <property type="entry name" value="NAD(P)_OxRdtase_dom_sf"/>
</dbReference>
<dbReference type="PANTHER" id="PTHR43625">
    <property type="entry name" value="AFLATOXIN B1 ALDEHYDE REDUCTASE"/>
    <property type="match status" value="1"/>
</dbReference>
<dbReference type="SUPFAM" id="SSF51430">
    <property type="entry name" value="NAD(P)-linked oxidoreductase"/>
    <property type="match status" value="1"/>
</dbReference>
<evidence type="ECO:0000256" key="1">
    <source>
        <dbReference type="ARBA" id="ARBA00023002"/>
    </source>
</evidence>
<organism evidence="3 4">
    <name type="scientific">Demequina litorisediminis</name>
    <dbReference type="NCBI Taxonomy" id="1849022"/>
    <lineage>
        <taxon>Bacteria</taxon>
        <taxon>Bacillati</taxon>
        <taxon>Actinomycetota</taxon>
        <taxon>Actinomycetes</taxon>
        <taxon>Micrococcales</taxon>
        <taxon>Demequinaceae</taxon>
        <taxon>Demequina</taxon>
    </lineage>
</organism>
<keyword evidence="4" id="KW-1185">Reference proteome</keyword>
<dbReference type="Pfam" id="PF00248">
    <property type="entry name" value="Aldo_ket_red"/>
    <property type="match status" value="1"/>
</dbReference>